<dbReference type="Gene3D" id="1.25.40.10">
    <property type="entry name" value="Tetratricopeptide repeat domain"/>
    <property type="match status" value="4"/>
</dbReference>
<evidence type="ECO:0000313" key="4">
    <source>
        <dbReference type="Proteomes" id="UP000044841"/>
    </source>
</evidence>
<dbReference type="InterPro" id="IPR011990">
    <property type="entry name" value="TPR-like_helical_dom_sf"/>
</dbReference>
<evidence type="ECO:0000256" key="1">
    <source>
        <dbReference type="SAM" id="MobiDB-lite"/>
    </source>
</evidence>
<accession>A0A0K6FP08</accession>
<sequence>MKDIILDAESDFERMSLYPIVPLSMTPLNASNTAIASATIRASSAPGLMYLQTNVNKQELSTPSYDVCDFVEDYRSGSVLDVIGSVGGLFALLQAMHVLLFGRPLLWGLTGAKLITPFGLLGTCSSRGFRRRLREEYHSTSLDDGTETLRIVKFLRDFVIEFGPADFDANQQPAERSSPSSPSLRAVNEIADSQVCPPKIVYASPRDWESLKDNSSEEEIISKDSEPTHDEIKLSLISLIGRPYEFQDFDESHLVLARALSITPDGDSSATLIYEIYDNLCSSYAQRVQDADQHYYSTPLVLKKSDDPERSYEYGIAHRAQFERDGSLERLAQSIGCLNTAVNLAKESHPELPKYLFALADALINKFERFSQVEFLEEAIGHQRRAVNLSPNIKPRWLGSLGFALMRRFRVVGNLADLDEAIQLEERAVACMKTDTERPDRCYNDLAMSLVYRFEYASNPLDLDRAIELYERTLQLDIETEVRAETATNIGIALQLKYLHFIERDLIDQAIEYQQQAVDSTPDAHTDKPGYLSNLALSLQHRFEHLGEMEDIDRAISHQLEALTLLPKKHSLRPGILNNLGKSYLQRFINTGEPTDIERCLQHLLSALEMTIVGSPDRPRTLDNLGHAFREKFESQGRLVDIDRAIEYHYEAASKTPQGHMDQAERLDHLGSAYTTRFERLEELADIDNAIEQYRAALAIYGPRNKKAQATLNNLGIALSRRFAITRQTEDNNESILVLREAIAISAKQSYMPILQSSLGSFLLSRYQLTNQLEDITESVSCLEQAVALSADDHPDMAVWLHQLCTSLSVRYSRYKNTQDVINAVECQTRAVSLIQESHPDRLAMLFSLGDTLLLQQLALGDPHAITLGGAIKAYKQAAQSIVGTPIRRFEAAHKWAQALSLQKDSPIEAFKLAFSLIPQLVWIGTTIDQRYKNITFISRLTTRAVASAIAEGAYSLALEWFEEGRSIVWRQMLQLRTPMDELRAVDPSLADKLDNVAQQLDRAGSSKPIRSNLGARANIIEKEAQSRRRLAEDWERLFVEVRQLNGFSDFLQSKKADVLLKAARDGAVVAINIHINRCDALVIRHDGSLDCVPLPDLSFQKALDAQKQLMKTLNLAGVRHRSGAHATSKNQGVLGRFKGLWKPILRVKLRAPKALKSLNNGQSFMGSSNRTNRRPFTEEANSPDKFGKILEFLWVDIVRPILAHLQYLDPKPGDLPHTTGCVTGPLAFLPLHAAGSYINTDTPSRVFDCVVLSYTPTLNGLLASAPSTGDFSGILTIGQTSTPGFSELPGTEKELRIISQHAKPLRFTELMDQAATPHTVLEAINSHSWVHFACHASQIPQDPTSSAFYLHQGTLDLNTITQQSLGKKAFAFLSACQTATGDIDFPEEAVHLAAGMIMVGYPTVIATMWSIGDSDAPLIAEHTYAEMLADGNPDSTKASRALHRALGILRDRVGEDAFVSWVPYIHVGI</sequence>
<reference evidence="3 4" key="1">
    <citation type="submission" date="2015-07" db="EMBL/GenBank/DDBJ databases">
        <authorList>
            <person name="Noorani M."/>
        </authorList>
    </citation>
    <scope>NUCLEOTIDE SEQUENCE [LARGE SCALE GENOMIC DNA]</scope>
    <source>
        <strain evidence="3">BBA 69670</strain>
    </source>
</reference>
<dbReference type="SUPFAM" id="SSF81901">
    <property type="entry name" value="HCP-like"/>
    <property type="match status" value="1"/>
</dbReference>
<evidence type="ECO:0000313" key="3">
    <source>
        <dbReference type="EMBL" id="CUA68010.1"/>
    </source>
</evidence>
<dbReference type="PANTHER" id="PTHR19959">
    <property type="entry name" value="KINESIN LIGHT CHAIN"/>
    <property type="match status" value="1"/>
</dbReference>
<dbReference type="Proteomes" id="UP000044841">
    <property type="component" value="Unassembled WGS sequence"/>
</dbReference>
<gene>
    <name evidence="3" type="ORF">RSOLAG22IIIB_07689</name>
</gene>
<feature type="compositionally biased region" description="Polar residues" evidence="1">
    <location>
        <begin position="1161"/>
        <end position="1171"/>
    </location>
</feature>
<dbReference type="PANTHER" id="PTHR19959:SF119">
    <property type="entry name" value="FUNGAL LIPASE-LIKE DOMAIN-CONTAINING PROTEIN"/>
    <property type="match status" value="1"/>
</dbReference>
<dbReference type="Pfam" id="PF12770">
    <property type="entry name" value="CHAT"/>
    <property type="match status" value="1"/>
</dbReference>
<organism evidence="3 4">
    <name type="scientific">Rhizoctonia solani</name>
    <dbReference type="NCBI Taxonomy" id="456999"/>
    <lineage>
        <taxon>Eukaryota</taxon>
        <taxon>Fungi</taxon>
        <taxon>Dikarya</taxon>
        <taxon>Basidiomycota</taxon>
        <taxon>Agaricomycotina</taxon>
        <taxon>Agaricomycetes</taxon>
        <taxon>Cantharellales</taxon>
        <taxon>Ceratobasidiaceae</taxon>
        <taxon>Rhizoctonia</taxon>
    </lineage>
</organism>
<name>A0A0K6FP08_9AGAM</name>
<feature type="region of interest" description="Disordered" evidence="1">
    <location>
        <begin position="1161"/>
        <end position="1181"/>
    </location>
</feature>
<dbReference type="SUPFAM" id="SSF48452">
    <property type="entry name" value="TPR-like"/>
    <property type="match status" value="1"/>
</dbReference>
<dbReference type="EMBL" id="CYGV01000302">
    <property type="protein sequence ID" value="CUA68010.1"/>
    <property type="molecule type" value="Genomic_DNA"/>
</dbReference>
<keyword evidence="4" id="KW-1185">Reference proteome</keyword>
<protein>
    <submittedName>
        <fullName evidence="3">Nesprin-2</fullName>
    </submittedName>
</protein>
<feature type="domain" description="CHAT" evidence="2">
    <location>
        <begin position="1212"/>
        <end position="1469"/>
    </location>
</feature>
<proteinExistence type="predicted"/>
<dbReference type="InterPro" id="IPR024983">
    <property type="entry name" value="CHAT_dom"/>
</dbReference>
<evidence type="ECO:0000259" key="2">
    <source>
        <dbReference type="Pfam" id="PF12770"/>
    </source>
</evidence>